<dbReference type="EMBL" id="CM008054">
    <property type="protein sequence ID" value="PVH31943.1"/>
    <property type="molecule type" value="Genomic_DNA"/>
</dbReference>
<protein>
    <submittedName>
        <fullName evidence="1">Uncharacterized protein</fullName>
    </submittedName>
</protein>
<dbReference type="AlphaFoldDB" id="A0A2T8I2P5"/>
<name>A0A2T8I2P5_9POAL</name>
<sequence length="78" mass="8074">MPELSAHATLLPSLRRSICTAGVPFASLEINSPPLSGRAAAACGAGATRSIIKRLFGRARAAESGAARSEERSRAVRV</sequence>
<organism evidence="1">
    <name type="scientific">Panicum hallii</name>
    <dbReference type="NCBI Taxonomy" id="206008"/>
    <lineage>
        <taxon>Eukaryota</taxon>
        <taxon>Viridiplantae</taxon>
        <taxon>Streptophyta</taxon>
        <taxon>Embryophyta</taxon>
        <taxon>Tracheophyta</taxon>
        <taxon>Spermatophyta</taxon>
        <taxon>Magnoliopsida</taxon>
        <taxon>Liliopsida</taxon>
        <taxon>Poales</taxon>
        <taxon>Poaceae</taxon>
        <taxon>PACMAD clade</taxon>
        <taxon>Panicoideae</taxon>
        <taxon>Panicodae</taxon>
        <taxon>Paniceae</taxon>
        <taxon>Panicinae</taxon>
        <taxon>Panicum</taxon>
        <taxon>Panicum sect. Panicum</taxon>
    </lineage>
</organism>
<gene>
    <name evidence="1" type="ORF">PAHAL_9G268900</name>
</gene>
<dbReference type="Proteomes" id="UP000243499">
    <property type="component" value="Chromosome 9"/>
</dbReference>
<accession>A0A2T8I2P5</accession>
<proteinExistence type="predicted"/>
<dbReference type="Gramene" id="PVH31943">
    <property type="protein sequence ID" value="PVH31943"/>
    <property type="gene ID" value="PAHAL_9G268900"/>
</dbReference>
<reference evidence="1" key="1">
    <citation type="submission" date="2018-04" db="EMBL/GenBank/DDBJ databases">
        <title>WGS assembly of Panicum hallii.</title>
        <authorList>
            <person name="Lovell J."/>
            <person name="Jenkins J."/>
            <person name="Lowry D."/>
            <person name="Mamidi S."/>
            <person name="Sreedasyam A."/>
            <person name="Weng X."/>
            <person name="Barry K."/>
            <person name="Bonette J."/>
            <person name="Campitelli B."/>
            <person name="Daum C."/>
            <person name="Gordon S."/>
            <person name="Gould B."/>
            <person name="Lipzen A."/>
            <person name="Macqueen A."/>
            <person name="Palacio-Mejia J."/>
            <person name="Plott C."/>
            <person name="Shakirov E."/>
            <person name="Shu S."/>
            <person name="Yoshinaga Y."/>
            <person name="Zane M."/>
            <person name="Rokhsar D."/>
            <person name="Grimwood J."/>
            <person name="Schmutz J."/>
            <person name="Juenger T."/>
        </authorList>
    </citation>
    <scope>NUCLEOTIDE SEQUENCE [LARGE SCALE GENOMIC DNA]</scope>
    <source>
        <strain evidence="1">FIL2</strain>
    </source>
</reference>
<evidence type="ECO:0000313" key="1">
    <source>
        <dbReference type="EMBL" id="PVH31943.1"/>
    </source>
</evidence>